<accession>A0ABN9R5I0</accession>
<comment type="caution">
    <text evidence="1">The sequence shown here is derived from an EMBL/GenBank/DDBJ whole genome shotgun (WGS) entry which is preliminary data.</text>
</comment>
<evidence type="ECO:0000313" key="2">
    <source>
        <dbReference type="Proteomes" id="UP001189429"/>
    </source>
</evidence>
<organism evidence="1 2">
    <name type="scientific">Prorocentrum cordatum</name>
    <dbReference type="NCBI Taxonomy" id="2364126"/>
    <lineage>
        <taxon>Eukaryota</taxon>
        <taxon>Sar</taxon>
        <taxon>Alveolata</taxon>
        <taxon>Dinophyceae</taxon>
        <taxon>Prorocentrales</taxon>
        <taxon>Prorocentraceae</taxon>
        <taxon>Prorocentrum</taxon>
    </lineage>
</organism>
<gene>
    <name evidence="1" type="ORF">PCOR1329_LOCUS16656</name>
</gene>
<sequence length="129" mass="13554">MPGAFDLGGWLRCSVDGLAEHAAVAVGLVSPEEVAPDNEVPVAELARRFSAEARALKDAVPADVGTWLCGPPKSLAGPSKAQIDETLQRWIRRLATSNSALEASVSNHGSRVHPRNSALTAFIASASVW</sequence>
<protein>
    <submittedName>
        <fullName evidence="1">Uncharacterized protein</fullName>
    </submittedName>
</protein>
<dbReference type="Proteomes" id="UP001189429">
    <property type="component" value="Unassembled WGS sequence"/>
</dbReference>
<evidence type="ECO:0000313" key="1">
    <source>
        <dbReference type="EMBL" id="CAK0812351.1"/>
    </source>
</evidence>
<name>A0ABN9R5I0_9DINO</name>
<dbReference type="EMBL" id="CAUYUJ010005114">
    <property type="protein sequence ID" value="CAK0812351.1"/>
    <property type="molecule type" value="Genomic_DNA"/>
</dbReference>
<proteinExistence type="predicted"/>
<keyword evidence="2" id="KW-1185">Reference proteome</keyword>
<reference evidence="1" key="1">
    <citation type="submission" date="2023-10" db="EMBL/GenBank/DDBJ databases">
        <authorList>
            <person name="Chen Y."/>
            <person name="Shah S."/>
            <person name="Dougan E. K."/>
            <person name="Thang M."/>
            <person name="Chan C."/>
        </authorList>
    </citation>
    <scope>NUCLEOTIDE SEQUENCE [LARGE SCALE GENOMIC DNA]</scope>
</reference>